<accession>A0A0P8DWQ0</accession>
<reference evidence="1 2" key="1">
    <citation type="submission" date="2015-09" db="EMBL/GenBank/DDBJ databases">
        <title>A metagenomics-based metabolic model of nitrate-dependent anaerobic oxidation of methane by Methanoperedens-like archaea.</title>
        <authorList>
            <person name="Arshad A."/>
            <person name="Speth D.R."/>
            <person name="De Graaf R.M."/>
            <person name="Op Den Camp H.J."/>
            <person name="Jetten M.S."/>
            <person name="Welte C.U."/>
        </authorList>
    </citation>
    <scope>NUCLEOTIDE SEQUENCE [LARGE SCALE GENOMIC DNA]</scope>
</reference>
<comment type="caution">
    <text evidence="1">The sequence shown here is derived from an EMBL/GenBank/DDBJ whole genome shotgun (WGS) entry which is preliminary data.</text>
</comment>
<protein>
    <submittedName>
        <fullName evidence="1">Uncharacterized protein</fullName>
    </submittedName>
</protein>
<name>A0A0P8DWQ0_9EURY</name>
<gene>
    <name evidence="1" type="ORF">MPEBLZ_03375</name>
</gene>
<sequence>MFYLEINSKNPKLIRIIDEEREAVMTDNKIKHINQPGDYYFCSLCAAWHLCTNDPSSNGNQHLSHLEENETNSPASKYFFCYLCSKWHTDARKEHLQYRLHIKRDPNIITAPIVRQFRAHSTSNSHHFPTAVLGSFDGAAGLWKNETELLNSIPSITARGSCESVLALVKSLDKDLHIQLFNRKNGFSFIVKG</sequence>
<dbReference type="AlphaFoldDB" id="A0A0P8DWQ0"/>
<organism evidence="1 2">
    <name type="scientific">Candidatus Methanoperedens nitratireducens</name>
    <dbReference type="NCBI Taxonomy" id="1392998"/>
    <lineage>
        <taxon>Archaea</taxon>
        <taxon>Methanobacteriati</taxon>
        <taxon>Methanobacteriota</taxon>
        <taxon>Stenosarchaea group</taxon>
        <taxon>Methanomicrobia</taxon>
        <taxon>Methanosarcinales</taxon>
        <taxon>ANME-2 cluster</taxon>
        <taxon>Candidatus Methanoperedentaceae</taxon>
        <taxon>Candidatus Methanoperedens</taxon>
    </lineage>
</organism>
<dbReference type="Proteomes" id="UP000050360">
    <property type="component" value="Unassembled WGS sequence"/>
</dbReference>
<proteinExistence type="predicted"/>
<evidence type="ECO:0000313" key="1">
    <source>
        <dbReference type="EMBL" id="KPQ42065.1"/>
    </source>
</evidence>
<dbReference type="EMBL" id="LKCM01000268">
    <property type="protein sequence ID" value="KPQ42065.1"/>
    <property type="molecule type" value="Genomic_DNA"/>
</dbReference>
<evidence type="ECO:0000313" key="2">
    <source>
        <dbReference type="Proteomes" id="UP000050360"/>
    </source>
</evidence>